<proteinExistence type="predicted"/>
<protein>
    <submittedName>
        <fullName evidence="2">GNAT family N-acetyltransferase</fullName>
    </submittedName>
</protein>
<name>A0ABT2HH32_9MICO</name>
<dbReference type="GeneID" id="95322430"/>
<reference evidence="2 3" key="1">
    <citation type="submission" date="2022-08" db="EMBL/GenBank/DDBJ databases">
        <title>Taxonomy of Curtobacterium flaccumfaciens.</title>
        <authorList>
            <person name="Osdaghi E."/>
            <person name="Taghavi S.M."/>
            <person name="Hamidizade M."/>
            <person name="Abachi H."/>
            <person name="Fazliarab A."/>
            <person name="Baeyen S."/>
            <person name="Portier P."/>
            <person name="Van Vaerenbergh J."/>
            <person name="Jacques M.-A."/>
        </authorList>
    </citation>
    <scope>NUCLEOTIDE SEQUENCE [LARGE SCALE GENOMIC DNA]</scope>
    <source>
        <strain evidence="2 3">LMG8786T</strain>
    </source>
</reference>
<evidence type="ECO:0000313" key="3">
    <source>
        <dbReference type="Proteomes" id="UP001652264"/>
    </source>
</evidence>
<keyword evidence="3" id="KW-1185">Reference proteome</keyword>
<gene>
    <name evidence="2" type="ORF">NYQ28_08395</name>
</gene>
<organism evidence="2 3">
    <name type="scientific">Curtobacterium citreum</name>
    <dbReference type="NCBI Taxonomy" id="2036"/>
    <lineage>
        <taxon>Bacteria</taxon>
        <taxon>Bacillati</taxon>
        <taxon>Actinomycetota</taxon>
        <taxon>Actinomycetes</taxon>
        <taxon>Micrococcales</taxon>
        <taxon>Microbacteriaceae</taxon>
        <taxon>Curtobacterium</taxon>
    </lineage>
</organism>
<evidence type="ECO:0000313" key="2">
    <source>
        <dbReference type="EMBL" id="MCS6522584.1"/>
    </source>
</evidence>
<accession>A0ABT2HH32</accession>
<dbReference type="PANTHER" id="PTHR43792:SF1">
    <property type="entry name" value="N-ACETYLTRANSFERASE DOMAIN-CONTAINING PROTEIN"/>
    <property type="match status" value="1"/>
</dbReference>
<dbReference type="InterPro" id="IPR000182">
    <property type="entry name" value="GNAT_dom"/>
</dbReference>
<dbReference type="PROSITE" id="PS51186">
    <property type="entry name" value="GNAT"/>
    <property type="match status" value="1"/>
</dbReference>
<dbReference type="RefSeq" id="WP_141859541.1">
    <property type="nucleotide sequence ID" value="NZ_BMNV01000005.1"/>
</dbReference>
<sequence length="187" mass="20344">MRSIVTDRLILRPWEEGDADFLFDLESRWETVRYLGADPTPMRSKSEAVASIQRRRALDHPVHGIWAIARRDSNALAGNLLLKPAHLSAGASGERPVEIGWHLHPSAQSLGFATEAAAGALTDAASRGLASVLAVTDPRNSASHRVCRRLGFAEEGITSRFYDSPQLVFSRVLSGDTPPTPASHTVR</sequence>
<dbReference type="InterPro" id="IPR016181">
    <property type="entry name" value="Acyl_CoA_acyltransferase"/>
</dbReference>
<evidence type="ECO:0000259" key="1">
    <source>
        <dbReference type="PROSITE" id="PS51186"/>
    </source>
</evidence>
<comment type="caution">
    <text evidence="2">The sequence shown here is derived from an EMBL/GenBank/DDBJ whole genome shotgun (WGS) entry which is preliminary data.</text>
</comment>
<dbReference type="Pfam" id="PF13302">
    <property type="entry name" value="Acetyltransf_3"/>
    <property type="match status" value="1"/>
</dbReference>
<dbReference type="PANTHER" id="PTHR43792">
    <property type="entry name" value="GNAT FAMILY, PUTATIVE (AFU_ORTHOLOGUE AFUA_3G00765)-RELATED-RELATED"/>
    <property type="match status" value="1"/>
</dbReference>
<dbReference type="Proteomes" id="UP001652264">
    <property type="component" value="Unassembled WGS sequence"/>
</dbReference>
<dbReference type="SUPFAM" id="SSF55729">
    <property type="entry name" value="Acyl-CoA N-acyltransferases (Nat)"/>
    <property type="match status" value="1"/>
</dbReference>
<dbReference type="InterPro" id="IPR051531">
    <property type="entry name" value="N-acetyltransferase"/>
</dbReference>
<dbReference type="Gene3D" id="3.40.630.30">
    <property type="match status" value="1"/>
</dbReference>
<dbReference type="EMBL" id="JANVAD010000003">
    <property type="protein sequence ID" value="MCS6522584.1"/>
    <property type="molecule type" value="Genomic_DNA"/>
</dbReference>
<feature type="domain" description="N-acetyltransferase" evidence="1">
    <location>
        <begin position="9"/>
        <end position="174"/>
    </location>
</feature>